<dbReference type="PROSITE" id="PS52016">
    <property type="entry name" value="TONB_DEPENDENT_REC_3"/>
    <property type="match status" value="1"/>
</dbReference>
<dbReference type="InParanoid" id="F1Z4R4"/>
<dbReference type="PANTHER" id="PTHR47234">
    <property type="match status" value="1"/>
</dbReference>
<dbReference type="InterPro" id="IPR012910">
    <property type="entry name" value="Plug_dom"/>
</dbReference>
<evidence type="ECO:0000256" key="5">
    <source>
        <dbReference type="ARBA" id="ARBA00023077"/>
    </source>
</evidence>
<keyword evidence="14" id="KW-0675">Receptor</keyword>
<comment type="subcellular location">
    <subcellularLocation>
        <location evidence="1 8">Cell outer membrane</location>
        <topology evidence="1 8">Multi-pass membrane protein</topology>
    </subcellularLocation>
</comment>
<dbReference type="RefSeq" id="WP_008065061.1">
    <property type="nucleotide sequence ID" value="NZ_AQWK01000016.1"/>
</dbReference>
<protein>
    <submittedName>
        <fullName evidence="14">Putative TonB-dependent receptor</fullName>
    </submittedName>
</protein>
<dbReference type="Gene3D" id="2.40.170.20">
    <property type="entry name" value="TonB-dependent receptor, beta-barrel domain"/>
    <property type="match status" value="1"/>
</dbReference>
<sequence length="784" mass="83943">MLAASFLAMAHGGAVMAQEPATSGPADQTGQASDIIVTGTRSANQTAAKSLSPITVISASELRQTGQGDLRDALVQLTPSLSRQVMGLDQGSLTDAISLRGLTADQTLVLVNGRRRHTTAALNFDPGPQQGTTPVDIDMIPASAVERIEVLQDGAAAQYGSDAIAGVINIILKGQHDGFSAQALNGGTYKGDGFTTNESVSKGFDLGGRGFVQVSAEVLHRNRTDRSGADTRTGLYNNPAIGSPETTRESFSVNASYQLSPGVEIYSFDSFAHRDARRWAYVRLPSSLPAVYPNGYQPVETIGENDFSASVGLRGDNLLGWHWDLSSTFGGDSDNLGLYDTANTGLYAATGSTPTSVKVGHYGNTQWTSNLDLRRSLALPWLASPLNVAMGAEYRRDTYSIDPGEEASYVYGGTQGYQGISPINTTRAHRDVAAGYIDLSAKLLPGWQVDLAGRYEHYSDVGDTKTGKISTRYDVTRWLALRGTVSNGFRAPTLAQEHFVSIIASPTYANAQLAVDSAGARALGASPLRPEKSTNYSAGLVLNPLARLTITVDAYLISIRDRIVDGGVYNGQTALDALALQGVSLPSGVTPDSVAAQYFANGVNTRTRGLDITFRYKTSLGRLGSVTWDAAANLNHTTVTHVGTDQNGNPLLNAQGIAYLSSAYPASKIIFGGHWTQKRWDVTAHEIRYGHTASQLEYYSGPNAFSNTTFLPFVNQPRWVTNLEIGYRVNDTLHVALGANNLFDAYPSRIPAETSYLGAARYDTASQQLGQDGGFYYLRLNLNI</sequence>
<dbReference type="OrthoDB" id="7051241at2"/>
<proteinExistence type="inferred from homology"/>
<dbReference type="InterPro" id="IPR000531">
    <property type="entry name" value="Beta-barrel_TonB"/>
</dbReference>
<reference evidence="14 15" key="1">
    <citation type="journal article" date="2012" name="J. Bacteriol.">
        <title>Draft Genome Sequence of Novosphingobium nitrogenifigens Y88T.</title>
        <authorList>
            <person name="Strabala T.J."/>
            <person name="Macdonald L."/>
            <person name="Liu V."/>
            <person name="Smit A.M."/>
        </authorList>
    </citation>
    <scope>NUCLEOTIDE SEQUENCE [LARGE SCALE GENOMIC DNA]</scope>
    <source>
        <strain evidence="14 15">DSM 19370</strain>
    </source>
</reference>
<comment type="caution">
    <text evidence="14">The sequence shown here is derived from an EMBL/GenBank/DDBJ whole genome shotgun (WGS) entry which is preliminary data.</text>
</comment>
<dbReference type="InterPro" id="IPR039426">
    <property type="entry name" value="TonB-dep_rcpt-like"/>
</dbReference>
<evidence type="ECO:0000259" key="13">
    <source>
        <dbReference type="Pfam" id="PF07715"/>
    </source>
</evidence>
<dbReference type="Proteomes" id="UP000004728">
    <property type="component" value="Unassembled WGS sequence"/>
</dbReference>
<keyword evidence="11" id="KW-0732">Signal</keyword>
<evidence type="ECO:0000256" key="2">
    <source>
        <dbReference type="ARBA" id="ARBA00022448"/>
    </source>
</evidence>
<evidence type="ECO:0000256" key="10">
    <source>
        <dbReference type="SAM" id="MobiDB-lite"/>
    </source>
</evidence>
<keyword evidence="2 8" id="KW-0813">Transport</keyword>
<feature type="domain" description="TonB-dependent receptor-like beta-barrel" evidence="12">
    <location>
        <begin position="277"/>
        <end position="742"/>
    </location>
</feature>
<feature type="region of interest" description="Disordered" evidence="10">
    <location>
        <begin position="226"/>
        <end position="247"/>
    </location>
</feature>
<dbReference type="PANTHER" id="PTHR47234:SF3">
    <property type="entry name" value="SECRETIN_TONB SHORT N-TERMINAL DOMAIN-CONTAINING PROTEIN"/>
    <property type="match status" value="1"/>
</dbReference>
<dbReference type="HOGENOM" id="CLU_010745_1_1_5"/>
<evidence type="ECO:0000313" key="15">
    <source>
        <dbReference type="Proteomes" id="UP000004728"/>
    </source>
</evidence>
<evidence type="ECO:0000259" key="12">
    <source>
        <dbReference type="Pfam" id="PF00593"/>
    </source>
</evidence>
<feature type="domain" description="TonB-dependent receptor plug" evidence="13">
    <location>
        <begin position="49"/>
        <end position="167"/>
    </location>
</feature>
<dbReference type="eggNOG" id="COG4771">
    <property type="taxonomic scope" value="Bacteria"/>
</dbReference>
<evidence type="ECO:0000256" key="8">
    <source>
        <dbReference type="PROSITE-ProRule" id="PRU01360"/>
    </source>
</evidence>
<dbReference type="InterPro" id="IPR036942">
    <property type="entry name" value="Beta-barrel_TonB_sf"/>
</dbReference>
<keyword evidence="5 9" id="KW-0798">TonB box</keyword>
<evidence type="ECO:0000256" key="4">
    <source>
        <dbReference type="ARBA" id="ARBA00022692"/>
    </source>
</evidence>
<comment type="similarity">
    <text evidence="8 9">Belongs to the TonB-dependent receptor family.</text>
</comment>
<dbReference type="AlphaFoldDB" id="F1Z4R4"/>
<evidence type="ECO:0000256" key="9">
    <source>
        <dbReference type="RuleBase" id="RU003357"/>
    </source>
</evidence>
<evidence type="ECO:0000313" key="14">
    <source>
        <dbReference type="EMBL" id="EGD60399.1"/>
    </source>
</evidence>
<evidence type="ECO:0000256" key="3">
    <source>
        <dbReference type="ARBA" id="ARBA00022452"/>
    </source>
</evidence>
<dbReference type="GO" id="GO:0009279">
    <property type="term" value="C:cell outer membrane"/>
    <property type="evidence" value="ECO:0007669"/>
    <property type="project" value="UniProtKB-SubCell"/>
</dbReference>
<accession>F1Z4R4</accession>
<feature type="chain" id="PRO_5003272625" evidence="11">
    <location>
        <begin position="18"/>
        <end position="784"/>
    </location>
</feature>
<organism evidence="14 15">
    <name type="scientific">Novosphingobium nitrogenifigens DSM 19370</name>
    <dbReference type="NCBI Taxonomy" id="983920"/>
    <lineage>
        <taxon>Bacteria</taxon>
        <taxon>Pseudomonadati</taxon>
        <taxon>Pseudomonadota</taxon>
        <taxon>Alphaproteobacteria</taxon>
        <taxon>Sphingomonadales</taxon>
        <taxon>Sphingomonadaceae</taxon>
        <taxon>Novosphingobium</taxon>
    </lineage>
</organism>
<dbReference type="EMBL" id="AEWJ01000022">
    <property type="protein sequence ID" value="EGD60399.1"/>
    <property type="molecule type" value="Genomic_DNA"/>
</dbReference>
<keyword evidence="6 8" id="KW-0472">Membrane</keyword>
<keyword evidence="7 8" id="KW-0998">Cell outer membrane</keyword>
<dbReference type="Gene3D" id="2.170.130.10">
    <property type="entry name" value="TonB-dependent receptor, plug domain"/>
    <property type="match status" value="1"/>
</dbReference>
<feature type="signal peptide" evidence="11">
    <location>
        <begin position="1"/>
        <end position="17"/>
    </location>
</feature>
<evidence type="ECO:0000256" key="11">
    <source>
        <dbReference type="SAM" id="SignalP"/>
    </source>
</evidence>
<dbReference type="InterPro" id="IPR037066">
    <property type="entry name" value="Plug_dom_sf"/>
</dbReference>
<keyword evidence="3 8" id="KW-1134">Transmembrane beta strand</keyword>
<dbReference type="STRING" id="983920.Y88_0047"/>
<name>F1Z4R4_9SPHN</name>
<evidence type="ECO:0000256" key="6">
    <source>
        <dbReference type="ARBA" id="ARBA00023136"/>
    </source>
</evidence>
<dbReference type="Pfam" id="PF00593">
    <property type="entry name" value="TonB_dep_Rec_b-barrel"/>
    <property type="match status" value="1"/>
</dbReference>
<dbReference type="SUPFAM" id="SSF56935">
    <property type="entry name" value="Porins"/>
    <property type="match status" value="1"/>
</dbReference>
<dbReference type="Pfam" id="PF07715">
    <property type="entry name" value="Plug"/>
    <property type="match status" value="1"/>
</dbReference>
<dbReference type="CDD" id="cd01347">
    <property type="entry name" value="ligand_gated_channel"/>
    <property type="match status" value="1"/>
</dbReference>
<keyword evidence="4 8" id="KW-0812">Transmembrane</keyword>
<evidence type="ECO:0000256" key="7">
    <source>
        <dbReference type="ARBA" id="ARBA00023237"/>
    </source>
</evidence>
<gene>
    <name evidence="14" type="ORF">Y88_0047</name>
</gene>
<evidence type="ECO:0000256" key="1">
    <source>
        <dbReference type="ARBA" id="ARBA00004571"/>
    </source>
</evidence>
<keyword evidence="15" id="KW-1185">Reference proteome</keyword>